<protein>
    <submittedName>
        <fullName evidence="1">Uncharacterized protein</fullName>
    </submittedName>
</protein>
<evidence type="ECO:0000313" key="2">
    <source>
        <dbReference type="Proteomes" id="UP000218418"/>
    </source>
</evidence>
<proteinExistence type="predicted"/>
<dbReference type="AlphaFoldDB" id="A0A1Z4LTQ7"/>
<dbReference type="OrthoDB" id="460165at2"/>
<keyword evidence="2" id="KW-1185">Reference proteome</keyword>
<accession>A0A1Z4LTQ7</accession>
<reference evidence="1 2" key="1">
    <citation type="submission" date="2017-06" db="EMBL/GenBank/DDBJ databases">
        <title>Genome sequencing of cyanobaciteial culture collection at National Institute for Environmental Studies (NIES).</title>
        <authorList>
            <person name="Hirose Y."/>
            <person name="Shimura Y."/>
            <person name="Fujisawa T."/>
            <person name="Nakamura Y."/>
            <person name="Kawachi M."/>
        </authorList>
    </citation>
    <scope>NUCLEOTIDE SEQUENCE [LARGE SCALE GENOMIC DNA]</scope>
    <source>
        <strain evidence="1 2">NIES-267</strain>
    </source>
</reference>
<organism evidence="1 2">
    <name type="scientific">Calothrix parasitica NIES-267</name>
    <dbReference type="NCBI Taxonomy" id="1973488"/>
    <lineage>
        <taxon>Bacteria</taxon>
        <taxon>Bacillati</taxon>
        <taxon>Cyanobacteriota</taxon>
        <taxon>Cyanophyceae</taxon>
        <taxon>Nostocales</taxon>
        <taxon>Calotrichaceae</taxon>
        <taxon>Calothrix</taxon>
    </lineage>
</organism>
<evidence type="ECO:0000313" key="1">
    <source>
        <dbReference type="EMBL" id="BAY84541.1"/>
    </source>
</evidence>
<dbReference type="Proteomes" id="UP000218418">
    <property type="component" value="Chromosome"/>
</dbReference>
<gene>
    <name evidence="1" type="ORF">NIES267_40370</name>
</gene>
<dbReference type="EMBL" id="AP018227">
    <property type="protein sequence ID" value="BAY84541.1"/>
    <property type="molecule type" value="Genomic_DNA"/>
</dbReference>
<sequence length="113" mass="12849">MSKPLQYVTNQDGERIGVLLDLETYQRLKNTSAEDDEILTDLSLDELFALSESMLSPKTQVELNDLLARNNDKMLSVEEKVHLNNLLTQVDQLNILKTRARYTLKIKGITSLA</sequence>
<name>A0A1Z4LTQ7_9CYAN</name>